<keyword evidence="3" id="KW-1185">Reference proteome</keyword>
<dbReference type="InterPro" id="IPR001387">
    <property type="entry name" value="Cro/C1-type_HTH"/>
</dbReference>
<evidence type="ECO:0000259" key="1">
    <source>
        <dbReference type="PROSITE" id="PS50943"/>
    </source>
</evidence>
<dbReference type="SUPFAM" id="SSF47413">
    <property type="entry name" value="lambda repressor-like DNA-binding domains"/>
    <property type="match status" value="1"/>
</dbReference>
<dbReference type="Gene3D" id="1.10.260.40">
    <property type="entry name" value="lambda repressor-like DNA-binding domains"/>
    <property type="match status" value="1"/>
</dbReference>
<reference evidence="2 3" key="1">
    <citation type="submission" date="2024-04" db="EMBL/GenBank/DDBJ databases">
        <authorList>
            <person name="Wu Y.S."/>
            <person name="Zhang L."/>
        </authorList>
    </citation>
    <scope>NUCLEOTIDE SEQUENCE [LARGE SCALE GENOMIC DNA]</scope>
    <source>
        <strain evidence="2 3">KG-01</strain>
    </source>
</reference>
<dbReference type="PANTHER" id="PTHR37038:SF14">
    <property type="entry name" value="TRANSCRIPTIONAL ACTIVATOR"/>
    <property type="match status" value="1"/>
</dbReference>
<sequence length="292" mass="34828">MGEILGQKVVEMRKLRHITQQDLCKGICSQGTISLIEKGKMLPGIDILIALSLRLNVPITYFVEAVYLENTAIEMELLEKVEVLLRERAFEEIYQIAQNELNMESKNGWYCYYFRWLYDLCSYHTKLITIDEAILRIATLEREAPKQELNKNYLSTRIQNSLAALYAEKKEYAKSIFYYKKIDFDVIQTKATFDLHTFKLKIMFNRTKTIYDMEEYEEAILSAKRGIEESIKIDRMMYMGNFYYYLGQCYEKLNYKDDEIAKQYHRARFFFEILGREKLLEVLDELKGKWFI</sequence>
<dbReference type="SUPFAM" id="SSF48452">
    <property type="entry name" value="TPR-like"/>
    <property type="match status" value="1"/>
</dbReference>
<dbReference type="InterPro" id="IPR010982">
    <property type="entry name" value="Lambda_DNA-bd_dom_sf"/>
</dbReference>
<evidence type="ECO:0000313" key="2">
    <source>
        <dbReference type="EMBL" id="MEL5989171.1"/>
    </source>
</evidence>
<proteinExistence type="predicted"/>
<dbReference type="EMBL" id="JBCEWA010000009">
    <property type="protein sequence ID" value="MEL5989171.1"/>
    <property type="molecule type" value="Genomic_DNA"/>
</dbReference>
<dbReference type="PANTHER" id="PTHR37038">
    <property type="entry name" value="TRANSCRIPTIONAL REGULATOR-RELATED"/>
    <property type="match status" value="1"/>
</dbReference>
<dbReference type="Pfam" id="PF01381">
    <property type="entry name" value="HTH_3"/>
    <property type="match status" value="1"/>
</dbReference>
<dbReference type="Gene3D" id="1.25.40.10">
    <property type="entry name" value="Tetratricopeptide repeat domain"/>
    <property type="match status" value="1"/>
</dbReference>
<gene>
    <name evidence="2" type="ORF">AAF454_12230</name>
</gene>
<dbReference type="Proteomes" id="UP001398420">
    <property type="component" value="Unassembled WGS sequence"/>
</dbReference>
<feature type="domain" description="HTH cro/C1-type" evidence="1">
    <location>
        <begin position="9"/>
        <end position="62"/>
    </location>
</feature>
<dbReference type="InterPro" id="IPR041315">
    <property type="entry name" value="PlcR_TPR"/>
</dbReference>
<dbReference type="CDD" id="cd00093">
    <property type="entry name" value="HTH_XRE"/>
    <property type="match status" value="1"/>
</dbReference>
<accession>A0ABU9LQU4</accession>
<dbReference type="PROSITE" id="PS50943">
    <property type="entry name" value="HTH_CROC1"/>
    <property type="match status" value="1"/>
</dbReference>
<comment type="caution">
    <text evidence="2">The sequence shown here is derived from an EMBL/GenBank/DDBJ whole genome shotgun (WGS) entry which is preliminary data.</text>
</comment>
<dbReference type="Pfam" id="PF18768">
    <property type="entry name" value="RNPP_C"/>
    <property type="match status" value="1"/>
</dbReference>
<name>A0ABU9LQU4_9BACL</name>
<dbReference type="InterPro" id="IPR011990">
    <property type="entry name" value="TPR-like_helical_dom_sf"/>
</dbReference>
<dbReference type="RefSeq" id="WP_087682618.1">
    <property type="nucleotide sequence ID" value="NZ_JBBCRB010000001.1"/>
</dbReference>
<evidence type="ECO:0000313" key="3">
    <source>
        <dbReference type="Proteomes" id="UP001398420"/>
    </source>
</evidence>
<dbReference type="InterPro" id="IPR053163">
    <property type="entry name" value="HTH-type_regulator_Rgg"/>
</dbReference>
<protein>
    <submittedName>
        <fullName evidence="2">Helix-turn-helix domain-containing protein</fullName>
    </submittedName>
</protein>
<dbReference type="SMART" id="SM00530">
    <property type="entry name" value="HTH_XRE"/>
    <property type="match status" value="1"/>
</dbReference>
<organism evidence="2 3">
    <name type="scientific">Kurthia gibsonii</name>
    <dbReference type="NCBI Taxonomy" id="33946"/>
    <lineage>
        <taxon>Bacteria</taxon>
        <taxon>Bacillati</taxon>
        <taxon>Bacillota</taxon>
        <taxon>Bacilli</taxon>
        <taxon>Bacillales</taxon>
        <taxon>Caryophanaceae</taxon>
        <taxon>Kurthia</taxon>
    </lineage>
</organism>